<keyword evidence="1" id="KW-0067">ATP-binding</keyword>
<evidence type="ECO:0000313" key="1">
    <source>
        <dbReference type="EMBL" id="STW40683.1"/>
    </source>
</evidence>
<proteinExistence type="predicted"/>
<keyword evidence="1" id="KW-0547">Nucleotide-binding</keyword>
<dbReference type="AlphaFoldDB" id="A0A378F9F4"/>
<evidence type="ECO:0000313" key="2">
    <source>
        <dbReference type="Proteomes" id="UP000255167"/>
    </source>
</evidence>
<gene>
    <name evidence="1" type="ORF">NCTC9617_02227</name>
</gene>
<dbReference type="GO" id="GO:0005524">
    <property type="term" value="F:ATP binding"/>
    <property type="evidence" value="ECO:0007669"/>
    <property type="project" value="UniProtKB-KW"/>
</dbReference>
<reference evidence="1 2" key="1">
    <citation type="submission" date="2018-06" db="EMBL/GenBank/DDBJ databases">
        <authorList>
            <consortium name="Pathogen Informatics"/>
            <person name="Doyle S."/>
        </authorList>
    </citation>
    <scope>NUCLEOTIDE SEQUENCE [LARGE SCALE GENOMIC DNA]</scope>
    <source>
        <strain evidence="1 2">NCTC9617</strain>
    </source>
</reference>
<organism evidence="1 2">
    <name type="scientific">Klebsiella pneumoniae</name>
    <dbReference type="NCBI Taxonomy" id="573"/>
    <lineage>
        <taxon>Bacteria</taxon>
        <taxon>Pseudomonadati</taxon>
        <taxon>Pseudomonadota</taxon>
        <taxon>Gammaproteobacteria</taxon>
        <taxon>Enterobacterales</taxon>
        <taxon>Enterobacteriaceae</taxon>
        <taxon>Klebsiella/Raoultella group</taxon>
        <taxon>Klebsiella</taxon>
        <taxon>Klebsiella pneumoniae complex</taxon>
    </lineage>
</organism>
<sequence>MPASAARCILTAKASANLAFQQRLKKGLALVPEDRQGEGVVQMMSIQGQHDAL</sequence>
<dbReference type="EMBL" id="UGNC01000004">
    <property type="protein sequence ID" value="STW40683.1"/>
    <property type="molecule type" value="Genomic_DNA"/>
</dbReference>
<dbReference type="Proteomes" id="UP000255167">
    <property type="component" value="Unassembled WGS sequence"/>
</dbReference>
<name>A0A378F9F4_KLEPN</name>
<accession>A0A378F9F4</accession>
<protein>
    <submittedName>
        <fullName evidence="1">Sugar ABC transporter ATP-binding protein</fullName>
    </submittedName>
</protein>